<dbReference type="RefSeq" id="WP_175269833.1">
    <property type="nucleotide sequence ID" value="NZ_JABFCR010000033.1"/>
</dbReference>
<dbReference type="Proteomes" id="UP000566071">
    <property type="component" value="Unassembled WGS sequence"/>
</dbReference>
<keyword evidence="3" id="KW-1185">Reference proteome</keyword>
<proteinExistence type="predicted"/>
<dbReference type="EMBL" id="JABFCR010000033">
    <property type="protein sequence ID" value="NNU34149.1"/>
    <property type="molecule type" value="Genomic_DNA"/>
</dbReference>
<organism evidence="2 3">
    <name type="scientific">Mucilaginibacter humi</name>
    <dbReference type="NCBI Taxonomy" id="2732510"/>
    <lineage>
        <taxon>Bacteria</taxon>
        <taxon>Pseudomonadati</taxon>
        <taxon>Bacteroidota</taxon>
        <taxon>Sphingobacteriia</taxon>
        <taxon>Sphingobacteriales</taxon>
        <taxon>Sphingobacteriaceae</taxon>
        <taxon>Mucilaginibacter</taxon>
    </lineage>
</organism>
<name>A0ABX1W1M8_9SPHI</name>
<comment type="caution">
    <text evidence="2">The sequence shown here is derived from an EMBL/GenBank/DDBJ whole genome shotgun (WGS) entry which is preliminary data.</text>
</comment>
<feature type="chain" id="PRO_5047544347" description="Lipocalin-like domain-containing protein" evidence="1">
    <location>
        <begin position="26"/>
        <end position="148"/>
    </location>
</feature>
<evidence type="ECO:0000313" key="2">
    <source>
        <dbReference type="EMBL" id="NNU34149.1"/>
    </source>
</evidence>
<gene>
    <name evidence="2" type="ORF">HK413_08305</name>
</gene>
<feature type="signal peptide" evidence="1">
    <location>
        <begin position="1"/>
        <end position="25"/>
    </location>
</feature>
<evidence type="ECO:0008006" key="4">
    <source>
        <dbReference type="Google" id="ProtNLM"/>
    </source>
</evidence>
<evidence type="ECO:0000313" key="3">
    <source>
        <dbReference type="Proteomes" id="UP000566071"/>
    </source>
</evidence>
<sequence length="148" mass="16161">MKLNLKRTLLALTFMMVAGANYVYGQCDKTVTIKSSKTFMYSAEGALDRTKEEVTVVTISSKEINIVPGDNEANIMSGTITSKTCEWATPYKVGKTVLKGTLTNGNGNELHATITIVGADDKVTLTFEAEEIGKRKIQIVADKFEEQS</sequence>
<reference evidence="2 3" key="1">
    <citation type="submission" date="2020-05" db="EMBL/GenBank/DDBJ databases">
        <authorList>
            <person name="Khan S.A."/>
            <person name="Jeon C.O."/>
            <person name="Chun B.H."/>
        </authorList>
    </citation>
    <scope>NUCLEOTIDE SEQUENCE [LARGE SCALE GENOMIC DNA]</scope>
    <source>
        <strain evidence="2 3">S1162</strain>
    </source>
</reference>
<evidence type="ECO:0000256" key="1">
    <source>
        <dbReference type="SAM" id="SignalP"/>
    </source>
</evidence>
<protein>
    <recommendedName>
        <fullName evidence="4">Lipocalin-like domain-containing protein</fullName>
    </recommendedName>
</protein>
<accession>A0ABX1W1M8</accession>
<keyword evidence="1" id="KW-0732">Signal</keyword>